<accession>A0A644X7R5</accession>
<dbReference type="EMBL" id="VSSQ01001887">
    <property type="protein sequence ID" value="MPM11841.1"/>
    <property type="molecule type" value="Genomic_DNA"/>
</dbReference>
<protein>
    <recommendedName>
        <fullName evidence="1">LarA-like N-terminal domain-containing protein</fullName>
    </recommendedName>
</protein>
<sequence>MKKAGERRMEIRRQDNIRNLLADITLPRMVKVRQRFDRSGIGDVAGTLRQKLDSAGIASRIRPGMSVALTGSGREIANMNIILRETASFLRDRGALPFIVPAMGSHGSSTAEGQKEILSGYGITEEFCGCPVRSSMDTVLLGHTADGDPVYLDAFAHRADAIVAVGRIKPHTAFRGKYESGLMKMLAVGLGKQKGADSIHRLGFGPLKDRIPAFASVVMEKHTVLFGVGVIENAFKETCRLEVLRGEEIPEKEPALLEYAKTRMPAILFPETDVLVVRTIGKNFSGSGMDPNISGTWATPFGGGGIRKQRTVVLDLDDKSHGNSLGAGMADFTTLRLFRKIDFTALYPNGLTSTVIEPCKIPMVLENDEMAIRAAVKTCTGIERNKVRMVMIRNTQELETILVSEPLAGGGNLPEGAEILGGAEEMSFDREGNLSE</sequence>
<reference evidence="2" key="1">
    <citation type="submission" date="2019-08" db="EMBL/GenBank/DDBJ databases">
        <authorList>
            <person name="Kucharzyk K."/>
            <person name="Murdoch R.W."/>
            <person name="Higgins S."/>
            <person name="Loffler F."/>
        </authorList>
    </citation>
    <scope>NUCLEOTIDE SEQUENCE</scope>
</reference>
<dbReference type="Pfam" id="PF09861">
    <property type="entry name" value="Lar_N"/>
    <property type="match status" value="1"/>
</dbReference>
<dbReference type="Gene3D" id="3.40.50.11440">
    <property type="match status" value="1"/>
</dbReference>
<dbReference type="AlphaFoldDB" id="A0A644X7R5"/>
<evidence type="ECO:0000313" key="2">
    <source>
        <dbReference type="EMBL" id="MPM11841.1"/>
    </source>
</evidence>
<dbReference type="GO" id="GO:0050043">
    <property type="term" value="F:lactate racemase activity"/>
    <property type="evidence" value="ECO:0007669"/>
    <property type="project" value="InterPro"/>
</dbReference>
<proteinExistence type="predicted"/>
<gene>
    <name evidence="2" type="ORF">SDC9_58192</name>
</gene>
<comment type="caution">
    <text evidence="2">The sequence shown here is derived from an EMBL/GenBank/DDBJ whole genome shotgun (WGS) entry which is preliminary data.</text>
</comment>
<name>A0A644X7R5_9ZZZZ</name>
<feature type="domain" description="LarA-like N-terminal" evidence="1">
    <location>
        <begin position="98"/>
        <end position="195"/>
    </location>
</feature>
<dbReference type="InterPro" id="IPR018657">
    <property type="entry name" value="LarA-like_N"/>
</dbReference>
<organism evidence="2">
    <name type="scientific">bioreactor metagenome</name>
    <dbReference type="NCBI Taxonomy" id="1076179"/>
    <lineage>
        <taxon>unclassified sequences</taxon>
        <taxon>metagenomes</taxon>
        <taxon>ecological metagenomes</taxon>
    </lineage>
</organism>
<evidence type="ECO:0000259" key="1">
    <source>
        <dbReference type="Pfam" id="PF09861"/>
    </source>
</evidence>